<evidence type="ECO:0000256" key="1">
    <source>
        <dbReference type="SAM" id="SignalP"/>
    </source>
</evidence>
<protein>
    <recommendedName>
        <fullName evidence="2">LysM domain-containing protein</fullName>
    </recommendedName>
</protein>
<dbReference type="PROSITE" id="PS51782">
    <property type="entry name" value="LYSM"/>
    <property type="match status" value="1"/>
</dbReference>
<feature type="chain" id="PRO_5012417657" description="LysM domain-containing protein" evidence="1">
    <location>
        <begin position="24"/>
        <end position="263"/>
    </location>
</feature>
<dbReference type="InterPro" id="IPR052196">
    <property type="entry name" value="Bact_Kbp"/>
</dbReference>
<dbReference type="InterPro" id="IPR036779">
    <property type="entry name" value="LysM_dom_sf"/>
</dbReference>
<dbReference type="SUPFAM" id="SSF54106">
    <property type="entry name" value="LysM domain"/>
    <property type="match status" value="1"/>
</dbReference>
<reference evidence="3 4" key="1">
    <citation type="submission" date="2017-01" db="EMBL/GenBank/DDBJ databases">
        <title>Novel large sulfur bacteria in the metagenomes of groundwater-fed chemosynthetic microbial mats in the Lake Huron basin.</title>
        <authorList>
            <person name="Sharrar A.M."/>
            <person name="Flood B.E."/>
            <person name="Bailey J.V."/>
            <person name="Jones D.S."/>
            <person name="Biddanda B."/>
            <person name="Ruberg S.A."/>
            <person name="Marcus D.N."/>
            <person name="Dick G.J."/>
        </authorList>
    </citation>
    <scope>NUCLEOTIDE SEQUENCE [LARGE SCALE GENOMIC DNA]</scope>
    <source>
        <strain evidence="3">A8</strain>
    </source>
</reference>
<dbReference type="CDD" id="cd00118">
    <property type="entry name" value="LysM"/>
    <property type="match status" value="1"/>
</dbReference>
<dbReference type="PANTHER" id="PTHR34700:SF4">
    <property type="entry name" value="PHAGE-LIKE ELEMENT PBSX PROTEIN XKDP"/>
    <property type="match status" value="1"/>
</dbReference>
<proteinExistence type="predicted"/>
<feature type="signal peptide" evidence="1">
    <location>
        <begin position="1"/>
        <end position="23"/>
    </location>
</feature>
<dbReference type="EMBL" id="MTEJ01000699">
    <property type="protein sequence ID" value="OQW99392.1"/>
    <property type="molecule type" value="Genomic_DNA"/>
</dbReference>
<dbReference type="PANTHER" id="PTHR34700">
    <property type="entry name" value="POTASSIUM BINDING PROTEIN KBP"/>
    <property type="match status" value="1"/>
</dbReference>
<dbReference type="SMART" id="SM00257">
    <property type="entry name" value="LysM"/>
    <property type="match status" value="1"/>
</dbReference>
<dbReference type="Gene3D" id="3.10.350.10">
    <property type="entry name" value="LysM domain"/>
    <property type="match status" value="1"/>
</dbReference>
<name>A0A1Y1Q8M4_9GAMM</name>
<comment type="caution">
    <text evidence="3">The sequence shown here is derived from an EMBL/GenBank/DDBJ whole genome shotgun (WGS) entry which is preliminary data.</text>
</comment>
<dbReference type="Pfam" id="PF01476">
    <property type="entry name" value="LysM"/>
    <property type="match status" value="1"/>
</dbReference>
<dbReference type="InterPro" id="IPR018392">
    <property type="entry name" value="LysM"/>
</dbReference>
<gene>
    <name evidence="3" type="ORF">BWK73_50550</name>
</gene>
<evidence type="ECO:0000259" key="2">
    <source>
        <dbReference type="PROSITE" id="PS51782"/>
    </source>
</evidence>
<evidence type="ECO:0000313" key="4">
    <source>
        <dbReference type="Proteomes" id="UP000192491"/>
    </source>
</evidence>
<organism evidence="3 4">
    <name type="scientific">Thiothrix lacustris</name>
    <dbReference type="NCBI Taxonomy" id="525917"/>
    <lineage>
        <taxon>Bacteria</taxon>
        <taxon>Pseudomonadati</taxon>
        <taxon>Pseudomonadota</taxon>
        <taxon>Gammaproteobacteria</taxon>
        <taxon>Thiotrichales</taxon>
        <taxon>Thiotrichaceae</taxon>
        <taxon>Thiothrix</taxon>
    </lineage>
</organism>
<evidence type="ECO:0000313" key="3">
    <source>
        <dbReference type="EMBL" id="OQW99392.1"/>
    </source>
</evidence>
<sequence>MRHSSTVFLKTLCLSLGTVLALSACNTTSTANLRGGADPYDKYYGQTAASSGDVVDSGSIIVNPSAPQTYTVKKGDTLWSIARKFLHTPWHWPEIWDKNQRVANPHQLYPGDVLTLDYAGGGSGNRLQPRIRVDQRGQGEPIATLAPFTVWPRVLDEATIKNAPYILASRDDHALIAEGETIYVKNLRNTQVGERCAIFHPNEALHDPRTGALLGYEVTYGGFSRVERVDSTSTATVLDAKREIPAKATVCLLVWMKSVSCKA</sequence>
<keyword evidence="1" id="KW-0732">Signal</keyword>
<dbReference type="Proteomes" id="UP000192491">
    <property type="component" value="Unassembled WGS sequence"/>
</dbReference>
<dbReference type="AlphaFoldDB" id="A0A1Y1Q8M4"/>
<feature type="domain" description="LysM" evidence="2">
    <location>
        <begin position="68"/>
        <end position="116"/>
    </location>
</feature>
<dbReference type="PROSITE" id="PS51257">
    <property type="entry name" value="PROKAR_LIPOPROTEIN"/>
    <property type="match status" value="1"/>
</dbReference>
<accession>A0A1Y1Q8M4</accession>